<dbReference type="Gene3D" id="6.10.250.690">
    <property type="match status" value="1"/>
</dbReference>
<evidence type="ECO:0000256" key="4">
    <source>
        <dbReference type="ARBA" id="ARBA00023015"/>
    </source>
</evidence>
<dbReference type="CDD" id="cd00383">
    <property type="entry name" value="trans_reg_C"/>
    <property type="match status" value="1"/>
</dbReference>
<keyword evidence="13" id="KW-1185">Reference proteome</keyword>
<dbReference type="EMBL" id="FQWY01000025">
    <property type="protein sequence ID" value="SHH03983.1"/>
    <property type="molecule type" value="Genomic_DNA"/>
</dbReference>
<reference evidence="13" key="1">
    <citation type="submission" date="2016-11" db="EMBL/GenBank/DDBJ databases">
        <authorList>
            <person name="Varghese N."/>
            <person name="Submissions S."/>
        </authorList>
    </citation>
    <scope>NUCLEOTIDE SEQUENCE [LARGE SCALE GENOMIC DNA]</scope>
    <source>
        <strain evidence="13">DSM 11003</strain>
    </source>
</reference>
<evidence type="ECO:0000256" key="3">
    <source>
        <dbReference type="ARBA" id="ARBA00023012"/>
    </source>
</evidence>
<dbReference type="InterPro" id="IPR001867">
    <property type="entry name" value="OmpR/PhoB-type_DNA-bd"/>
</dbReference>
<dbReference type="PROSITE" id="PS51755">
    <property type="entry name" value="OMPR_PHOB"/>
    <property type="match status" value="1"/>
</dbReference>
<dbReference type="InterPro" id="IPR039420">
    <property type="entry name" value="WalR-like"/>
</dbReference>
<evidence type="ECO:0000313" key="13">
    <source>
        <dbReference type="Proteomes" id="UP000242329"/>
    </source>
</evidence>
<keyword evidence="5 9" id="KW-0238">DNA-binding</keyword>
<dbReference type="Gene3D" id="1.10.10.10">
    <property type="entry name" value="Winged helix-like DNA-binding domain superfamily/Winged helix DNA-binding domain"/>
    <property type="match status" value="1"/>
</dbReference>
<dbReference type="STRING" id="1123382.SAMN02745221_01538"/>
<evidence type="ECO:0000256" key="8">
    <source>
        <dbReference type="PROSITE-ProRule" id="PRU00169"/>
    </source>
</evidence>
<evidence type="ECO:0000256" key="5">
    <source>
        <dbReference type="ARBA" id="ARBA00023125"/>
    </source>
</evidence>
<keyword evidence="6" id="KW-0804">Transcription</keyword>
<dbReference type="Proteomes" id="UP000242329">
    <property type="component" value="Unassembled WGS sequence"/>
</dbReference>
<feature type="domain" description="Response regulatory" evidence="10">
    <location>
        <begin position="3"/>
        <end position="117"/>
    </location>
</feature>
<evidence type="ECO:0000259" key="10">
    <source>
        <dbReference type="PROSITE" id="PS50110"/>
    </source>
</evidence>
<dbReference type="FunFam" id="3.40.50.2300:FF:000001">
    <property type="entry name" value="DNA-binding response regulator PhoB"/>
    <property type="match status" value="1"/>
</dbReference>
<organism evidence="12 13">
    <name type="scientific">Thermosyntropha lipolytica DSM 11003</name>
    <dbReference type="NCBI Taxonomy" id="1123382"/>
    <lineage>
        <taxon>Bacteria</taxon>
        <taxon>Bacillati</taxon>
        <taxon>Bacillota</taxon>
        <taxon>Clostridia</taxon>
        <taxon>Eubacteriales</taxon>
        <taxon>Syntrophomonadaceae</taxon>
        <taxon>Thermosyntropha</taxon>
    </lineage>
</organism>
<dbReference type="InterPro" id="IPR036388">
    <property type="entry name" value="WH-like_DNA-bd_sf"/>
</dbReference>
<dbReference type="SMART" id="SM00448">
    <property type="entry name" value="REC"/>
    <property type="match status" value="1"/>
</dbReference>
<evidence type="ECO:0000256" key="6">
    <source>
        <dbReference type="ARBA" id="ARBA00023163"/>
    </source>
</evidence>
<dbReference type="GO" id="GO:0006355">
    <property type="term" value="P:regulation of DNA-templated transcription"/>
    <property type="evidence" value="ECO:0007669"/>
    <property type="project" value="InterPro"/>
</dbReference>
<dbReference type="SMART" id="SM00862">
    <property type="entry name" value="Trans_reg_C"/>
    <property type="match status" value="1"/>
</dbReference>
<dbReference type="SUPFAM" id="SSF52172">
    <property type="entry name" value="CheY-like"/>
    <property type="match status" value="1"/>
</dbReference>
<evidence type="ECO:0000256" key="9">
    <source>
        <dbReference type="PROSITE-ProRule" id="PRU01091"/>
    </source>
</evidence>
<evidence type="ECO:0000313" key="12">
    <source>
        <dbReference type="EMBL" id="SHH03983.1"/>
    </source>
</evidence>
<dbReference type="PANTHER" id="PTHR48111">
    <property type="entry name" value="REGULATOR OF RPOS"/>
    <property type="match status" value="1"/>
</dbReference>
<dbReference type="InterPro" id="IPR001789">
    <property type="entry name" value="Sig_transdc_resp-reg_receiver"/>
</dbReference>
<dbReference type="InterPro" id="IPR011006">
    <property type="entry name" value="CheY-like_superfamily"/>
</dbReference>
<dbReference type="PANTHER" id="PTHR48111:SF73">
    <property type="entry name" value="ALKALINE PHOSPHATASE SYNTHESIS TRANSCRIPTIONAL REGULATORY PROTEIN PHOP"/>
    <property type="match status" value="1"/>
</dbReference>
<evidence type="ECO:0000256" key="2">
    <source>
        <dbReference type="ARBA" id="ARBA00022553"/>
    </source>
</evidence>
<dbReference type="OrthoDB" id="9790454at2"/>
<dbReference type="FunFam" id="1.10.10.10:FF:000018">
    <property type="entry name" value="DNA-binding response regulator ResD"/>
    <property type="match status" value="1"/>
</dbReference>
<evidence type="ECO:0000259" key="11">
    <source>
        <dbReference type="PROSITE" id="PS51755"/>
    </source>
</evidence>
<comment type="function">
    <text evidence="7">May play the central regulatory role in sporulation. It may be an element of the effector pathway responsible for the activation of sporulation genes in response to nutritional stress. Spo0A may act in concert with spo0H (a sigma factor) to control the expression of some genes that are critical to the sporulation process.</text>
</comment>
<dbReference type="CDD" id="cd17574">
    <property type="entry name" value="REC_OmpR"/>
    <property type="match status" value="1"/>
</dbReference>
<name>A0A1M5PRR7_9FIRM</name>
<feature type="modified residue" description="4-aspartylphosphate" evidence="8">
    <location>
        <position position="53"/>
    </location>
</feature>
<dbReference type="GO" id="GO:0005829">
    <property type="term" value="C:cytosol"/>
    <property type="evidence" value="ECO:0007669"/>
    <property type="project" value="TreeGrafter"/>
</dbReference>
<dbReference type="GO" id="GO:0000976">
    <property type="term" value="F:transcription cis-regulatory region binding"/>
    <property type="evidence" value="ECO:0007669"/>
    <property type="project" value="TreeGrafter"/>
</dbReference>
<dbReference type="Gene3D" id="3.40.50.2300">
    <property type="match status" value="1"/>
</dbReference>
<evidence type="ECO:0000256" key="1">
    <source>
        <dbReference type="ARBA" id="ARBA00018672"/>
    </source>
</evidence>
<feature type="domain" description="OmpR/PhoB-type" evidence="11">
    <location>
        <begin position="125"/>
        <end position="221"/>
    </location>
</feature>
<proteinExistence type="predicted"/>
<dbReference type="Pfam" id="PF00072">
    <property type="entry name" value="Response_reg"/>
    <property type="match status" value="1"/>
</dbReference>
<keyword evidence="4" id="KW-0805">Transcription regulation</keyword>
<dbReference type="GO" id="GO:0000156">
    <property type="term" value="F:phosphorelay response regulator activity"/>
    <property type="evidence" value="ECO:0007669"/>
    <property type="project" value="TreeGrafter"/>
</dbReference>
<dbReference type="RefSeq" id="WP_073092384.1">
    <property type="nucleotide sequence ID" value="NZ_FQWY01000025.1"/>
</dbReference>
<dbReference type="AlphaFoldDB" id="A0A1M5PRR7"/>
<keyword evidence="2 8" id="KW-0597">Phosphoprotein</keyword>
<protein>
    <recommendedName>
        <fullName evidence="1">Stage 0 sporulation protein A homolog</fullName>
    </recommendedName>
</protein>
<sequence>MKKVLVVDDEERIRKLVGDFLKKEGFKVIEAEDGRKALEILEEDREINLVILDVMMPEYDGWAVLREIRKRSRLPVVMLTARDGEEDEVFGFELGADEYISKPFSPQILTARIKAILRRMGEEDGEVKIYKGLKIDVKGRLVEVDGERVELTLKEFELLHFLVRNEGRALSREQILDAVWDINYYGDMRTVDTHIKNLRLKLKDKGVYIQTVRGIGYRFEGER</sequence>
<evidence type="ECO:0000256" key="7">
    <source>
        <dbReference type="ARBA" id="ARBA00024867"/>
    </source>
</evidence>
<keyword evidence="3" id="KW-0902">Two-component regulatory system</keyword>
<accession>A0A1M5PRR7</accession>
<feature type="DNA-binding region" description="OmpR/PhoB-type" evidence="9">
    <location>
        <begin position="125"/>
        <end position="221"/>
    </location>
</feature>
<dbReference type="GO" id="GO:0032993">
    <property type="term" value="C:protein-DNA complex"/>
    <property type="evidence" value="ECO:0007669"/>
    <property type="project" value="TreeGrafter"/>
</dbReference>
<dbReference type="PROSITE" id="PS50110">
    <property type="entry name" value="RESPONSE_REGULATORY"/>
    <property type="match status" value="1"/>
</dbReference>
<dbReference type="Pfam" id="PF00486">
    <property type="entry name" value="Trans_reg_C"/>
    <property type="match status" value="1"/>
</dbReference>
<gene>
    <name evidence="12" type="ORF">SAMN02745221_01538</name>
</gene>